<keyword evidence="4" id="KW-0472">Membrane</keyword>
<keyword evidence="4" id="KW-0812">Transmembrane</keyword>
<dbReference type="CDD" id="cd00075">
    <property type="entry name" value="HATPase"/>
    <property type="match status" value="1"/>
</dbReference>
<accession>A0A6G9AQ13</accession>
<feature type="signal peptide" evidence="5">
    <location>
        <begin position="1"/>
        <end position="21"/>
    </location>
</feature>
<evidence type="ECO:0000313" key="8">
    <source>
        <dbReference type="Proteomes" id="UP000501802"/>
    </source>
</evidence>
<dbReference type="InterPro" id="IPR036890">
    <property type="entry name" value="HATPase_C_sf"/>
</dbReference>
<keyword evidence="4" id="KW-1133">Transmembrane helix</keyword>
<dbReference type="InterPro" id="IPR003594">
    <property type="entry name" value="HATPase_dom"/>
</dbReference>
<evidence type="ECO:0000256" key="1">
    <source>
        <dbReference type="ARBA" id="ARBA00000085"/>
    </source>
</evidence>
<dbReference type="SUPFAM" id="SSF55874">
    <property type="entry name" value="ATPase domain of HSP90 chaperone/DNA topoisomerase II/histidine kinase"/>
    <property type="match status" value="1"/>
</dbReference>
<keyword evidence="3" id="KW-0175">Coiled coil</keyword>
<dbReference type="Gene3D" id="2.60.120.260">
    <property type="entry name" value="Galactose-binding domain-like"/>
    <property type="match status" value="1"/>
</dbReference>
<dbReference type="InterPro" id="IPR004358">
    <property type="entry name" value="Sig_transdc_His_kin-like_C"/>
</dbReference>
<dbReference type="Gene3D" id="1.10.287.130">
    <property type="match status" value="1"/>
</dbReference>
<evidence type="ECO:0000256" key="2">
    <source>
        <dbReference type="ARBA" id="ARBA00012438"/>
    </source>
</evidence>
<reference evidence="7 8" key="1">
    <citation type="submission" date="2020-03" db="EMBL/GenBank/DDBJ databases">
        <authorList>
            <person name="Kim M.K."/>
        </authorList>
    </citation>
    <scope>NUCLEOTIDE SEQUENCE [LARGE SCALE GENOMIC DNA]</scope>
    <source>
        <strain evidence="7 8">BT328</strain>
    </source>
</reference>
<evidence type="ECO:0000256" key="5">
    <source>
        <dbReference type="SAM" id="SignalP"/>
    </source>
</evidence>
<dbReference type="EMBL" id="CP050063">
    <property type="protein sequence ID" value="QIP14424.1"/>
    <property type="molecule type" value="Genomic_DNA"/>
</dbReference>
<dbReference type="PROSITE" id="PS50109">
    <property type="entry name" value="HIS_KIN"/>
    <property type="match status" value="1"/>
</dbReference>
<feature type="domain" description="Histidine kinase" evidence="6">
    <location>
        <begin position="479"/>
        <end position="723"/>
    </location>
</feature>
<name>A0A6G9AQ13_9BACT</name>
<dbReference type="PANTHER" id="PTHR43065">
    <property type="entry name" value="SENSOR HISTIDINE KINASE"/>
    <property type="match status" value="1"/>
</dbReference>
<evidence type="ECO:0000313" key="7">
    <source>
        <dbReference type="EMBL" id="QIP14424.1"/>
    </source>
</evidence>
<dbReference type="PANTHER" id="PTHR43065:SF42">
    <property type="entry name" value="TWO-COMPONENT SENSOR PPRA"/>
    <property type="match status" value="1"/>
</dbReference>
<protein>
    <recommendedName>
        <fullName evidence="2">histidine kinase</fullName>
        <ecNumber evidence="2">2.7.13.3</ecNumber>
    </recommendedName>
</protein>
<dbReference type="SMART" id="SM00387">
    <property type="entry name" value="HATPase_c"/>
    <property type="match status" value="1"/>
</dbReference>
<keyword evidence="8" id="KW-1185">Reference proteome</keyword>
<dbReference type="Gene3D" id="3.30.565.10">
    <property type="entry name" value="Histidine kinase-like ATPase, C-terminal domain"/>
    <property type="match status" value="1"/>
</dbReference>
<dbReference type="KEGG" id="spib:G8759_18260"/>
<gene>
    <name evidence="7" type="ORF">G8759_18260</name>
</gene>
<dbReference type="Pfam" id="PF02518">
    <property type="entry name" value="HATPase_c"/>
    <property type="match status" value="1"/>
</dbReference>
<feature type="transmembrane region" description="Helical" evidence="4">
    <location>
        <begin position="284"/>
        <end position="302"/>
    </location>
</feature>
<feature type="transmembrane region" description="Helical" evidence="4">
    <location>
        <begin position="372"/>
        <end position="397"/>
    </location>
</feature>
<evidence type="ECO:0000259" key="6">
    <source>
        <dbReference type="PROSITE" id="PS50109"/>
    </source>
</evidence>
<proteinExistence type="predicted"/>
<comment type="catalytic activity">
    <reaction evidence="1">
        <text>ATP + protein L-histidine = ADP + protein N-phospho-L-histidine.</text>
        <dbReference type="EC" id="2.7.13.3"/>
    </reaction>
</comment>
<organism evidence="7 8">
    <name type="scientific">Spirosoma aureum</name>
    <dbReference type="NCBI Taxonomy" id="2692134"/>
    <lineage>
        <taxon>Bacteria</taxon>
        <taxon>Pseudomonadati</taxon>
        <taxon>Bacteroidota</taxon>
        <taxon>Cytophagia</taxon>
        <taxon>Cytophagales</taxon>
        <taxon>Cytophagaceae</taxon>
        <taxon>Spirosoma</taxon>
    </lineage>
</organism>
<feature type="chain" id="PRO_5026245309" description="histidine kinase" evidence="5">
    <location>
        <begin position="22"/>
        <end position="729"/>
    </location>
</feature>
<dbReference type="PRINTS" id="PR00344">
    <property type="entry name" value="BCTRLSENSOR"/>
</dbReference>
<evidence type="ECO:0000256" key="3">
    <source>
        <dbReference type="SAM" id="Coils"/>
    </source>
</evidence>
<dbReference type="InterPro" id="IPR005467">
    <property type="entry name" value="His_kinase_dom"/>
</dbReference>
<feature type="transmembrane region" description="Helical" evidence="4">
    <location>
        <begin position="191"/>
        <end position="213"/>
    </location>
</feature>
<feature type="transmembrane region" description="Helical" evidence="4">
    <location>
        <begin position="249"/>
        <end position="272"/>
    </location>
</feature>
<keyword evidence="5" id="KW-0732">Signal</keyword>
<sequence>MRLIFGLYLLFGLFTLPALQAQPTADVLTLPLDEILPDEYWRFKAGNNPAWASPSFNDRQWINSSPTSLLLQNQPLWQTGQGWFRLPFRIEKPLVGLELQLNINQFGTSEWYLDGRKIATLKPSVKGWAASQRTLQTLSFQLADTNQHLLAVHYSFQPEPVYYAATGQEPFEITAYIASQASQSMVNWHRLITGLTFCLLSVFALLSVLHLLFYKANPSQVVNKWQGLAMLCLGLGTLLDALGDFPVNLTTYSLISLVCELTCYLGCGFLLRAVYQYLNQPVGWLFRVLIGSLVVIFIYSLWIDNPSSILMSVVLCTLLFDYVRVSWLGKKQATADAQLPWKSLKVAFYALLGSPLVLILLIVMGQSENLDVFVYVTLLLVAVAFLSIPLGFSLSLVSDYTQTHQALRQNLQQVEQLSRQTLAQEQEKQYLLAEQNQTLERLVHQRTAALEESLGELRSTQHQLIQAEKMATLGKLTKGIVDRILNPLNYINNFSLNAQELLQEMQTANQKYLATIPAEEQDDLNDTATMLAQNLTKIHEHGNSTARILQDMRKLLKERSSTLVVTDLNPYVTQHIDTALQKAKAKYPSLSVQLDLQLSPQATPVHLLPVEFSEILASLVDNTCYTLAEKSHREKEFEARLEVRTQVVNEQVQLQVRDNGRGIPAREASQLFNPFFTTKPTAKGTGLGLFMSKDVVEYLNGQMQIESVEDHYTEVTILLPLCGEALNAA</sequence>
<evidence type="ECO:0000256" key="4">
    <source>
        <dbReference type="SAM" id="Phobius"/>
    </source>
</evidence>
<dbReference type="AlphaFoldDB" id="A0A6G9AQ13"/>
<dbReference type="RefSeq" id="WP_167210462.1">
    <property type="nucleotide sequence ID" value="NZ_CP050063.1"/>
</dbReference>
<dbReference type="GO" id="GO:0004673">
    <property type="term" value="F:protein histidine kinase activity"/>
    <property type="evidence" value="ECO:0007669"/>
    <property type="project" value="UniProtKB-EC"/>
</dbReference>
<feature type="transmembrane region" description="Helical" evidence="4">
    <location>
        <begin position="346"/>
        <end position="366"/>
    </location>
</feature>
<feature type="coiled-coil region" evidence="3">
    <location>
        <begin position="397"/>
        <end position="452"/>
    </location>
</feature>
<dbReference type="EC" id="2.7.13.3" evidence="2"/>
<feature type="transmembrane region" description="Helical" evidence="4">
    <location>
        <begin position="225"/>
        <end position="243"/>
    </location>
</feature>
<dbReference type="Proteomes" id="UP000501802">
    <property type="component" value="Chromosome"/>
</dbReference>